<feature type="region of interest" description="Disordered" evidence="1">
    <location>
        <begin position="164"/>
        <end position="193"/>
    </location>
</feature>
<protein>
    <submittedName>
        <fullName evidence="2">Uncharacterized protein</fullName>
    </submittedName>
</protein>
<name>A0A8S1CVL3_9INSE</name>
<feature type="non-terminal residue" evidence="2">
    <location>
        <position position="1"/>
    </location>
</feature>
<organism evidence="2 3">
    <name type="scientific">Cloeon dipterum</name>
    <dbReference type="NCBI Taxonomy" id="197152"/>
    <lineage>
        <taxon>Eukaryota</taxon>
        <taxon>Metazoa</taxon>
        <taxon>Ecdysozoa</taxon>
        <taxon>Arthropoda</taxon>
        <taxon>Hexapoda</taxon>
        <taxon>Insecta</taxon>
        <taxon>Pterygota</taxon>
        <taxon>Palaeoptera</taxon>
        <taxon>Ephemeroptera</taxon>
        <taxon>Pisciforma</taxon>
        <taxon>Baetidae</taxon>
        <taxon>Cloeon</taxon>
    </lineage>
</organism>
<sequence>VSLGPELSLMQHPKGGPRAAALASAMRSGSSLNSGRGDSGSVVLDPASLLAGMHASSYKLGRYPEHHHLAYVPPMCSNGPQGAVMQASAAAAFFARAAQKLNLSSPHRRKRHSSGEDEAYFRTDFSGALQRSPPSVPPALLRRIGVREVSTVGKKESKCIGLDRAASEQEGISSDYPPRKKIAKRYPKDIRVG</sequence>
<comment type="caution">
    <text evidence="2">The sequence shown here is derived from an EMBL/GenBank/DDBJ whole genome shotgun (WGS) entry which is preliminary data.</text>
</comment>
<reference evidence="2 3" key="1">
    <citation type="submission" date="2020-04" db="EMBL/GenBank/DDBJ databases">
        <authorList>
            <person name="Alioto T."/>
            <person name="Alioto T."/>
            <person name="Gomez Garrido J."/>
        </authorList>
    </citation>
    <scope>NUCLEOTIDE SEQUENCE [LARGE SCALE GENOMIC DNA]</scope>
</reference>
<dbReference type="PANTHER" id="PTHR21608">
    <property type="entry name" value="KINESIN-LIKE PROTEIN CG14535"/>
    <property type="match status" value="1"/>
</dbReference>
<dbReference type="InterPro" id="IPR027640">
    <property type="entry name" value="Kinesin-like_fam"/>
</dbReference>
<evidence type="ECO:0000313" key="2">
    <source>
        <dbReference type="EMBL" id="CAB3372182.1"/>
    </source>
</evidence>
<proteinExistence type="predicted"/>
<dbReference type="Proteomes" id="UP000494165">
    <property type="component" value="Unassembled WGS sequence"/>
</dbReference>
<dbReference type="PANTHER" id="PTHR21608:SF7">
    <property type="entry name" value="KINESIN-LIKE PROTEIN CG14535"/>
    <property type="match status" value="1"/>
</dbReference>
<evidence type="ECO:0000256" key="1">
    <source>
        <dbReference type="SAM" id="MobiDB-lite"/>
    </source>
</evidence>
<gene>
    <name evidence="2" type="ORF">CLODIP_2_CD10903</name>
</gene>
<dbReference type="AlphaFoldDB" id="A0A8S1CVL3"/>
<dbReference type="EMBL" id="CADEPI010000070">
    <property type="protein sequence ID" value="CAB3372182.1"/>
    <property type="molecule type" value="Genomic_DNA"/>
</dbReference>
<keyword evidence="3" id="KW-1185">Reference proteome</keyword>
<dbReference type="GO" id="GO:0003777">
    <property type="term" value="F:microtubule motor activity"/>
    <property type="evidence" value="ECO:0007669"/>
    <property type="project" value="InterPro"/>
</dbReference>
<accession>A0A8S1CVL3</accession>
<dbReference type="GO" id="GO:0007018">
    <property type="term" value="P:microtubule-based movement"/>
    <property type="evidence" value="ECO:0007669"/>
    <property type="project" value="InterPro"/>
</dbReference>
<evidence type="ECO:0000313" key="3">
    <source>
        <dbReference type="Proteomes" id="UP000494165"/>
    </source>
</evidence>
<dbReference type="OrthoDB" id="8193082at2759"/>